<dbReference type="EMBL" id="JAGTJR010000010">
    <property type="protein sequence ID" value="KAH7053435.1"/>
    <property type="molecule type" value="Genomic_DNA"/>
</dbReference>
<name>A0ABQ8GEP0_9PEZI</name>
<organism evidence="1 2">
    <name type="scientific">Macrophomina phaseolina</name>
    <dbReference type="NCBI Taxonomy" id="35725"/>
    <lineage>
        <taxon>Eukaryota</taxon>
        <taxon>Fungi</taxon>
        <taxon>Dikarya</taxon>
        <taxon>Ascomycota</taxon>
        <taxon>Pezizomycotina</taxon>
        <taxon>Dothideomycetes</taxon>
        <taxon>Dothideomycetes incertae sedis</taxon>
        <taxon>Botryosphaeriales</taxon>
        <taxon>Botryosphaeriaceae</taxon>
        <taxon>Macrophomina</taxon>
    </lineage>
</organism>
<evidence type="ECO:0000313" key="1">
    <source>
        <dbReference type="EMBL" id="KAH7053435.1"/>
    </source>
</evidence>
<dbReference type="InterPro" id="IPR045851">
    <property type="entry name" value="AMP-bd_C_sf"/>
</dbReference>
<evidence type="ECO:0000313" key="2">
    <source>
        <dbReference type="Proteomes" id="UP000774617"/>
    </source>
</evidence>
<dbReference type="Proteomes" id="UP000774617">
    <property type="component" value="Unassembled WGS sequence"/>
</dbReference>
<sequence>MSAMLFQEASWRGIICGTSVARGSLNDNETTQTAFIWNVTWVEEGDRTCYYKTGDIGRFSQPTGAQRFRVELGEIEYHVVVQQLVQQAIAVVPKLGANSGRLILAATLDTPLITGNHPLRPIGRDIFATLRKDLLEIVEGLSQVLPSYMVPRAWTVLEKIPLTATGKLDRLAVARSIHDQE</sequence>
<gene>
    <name evidence="1" type="ORF">B0J12DRAFT_698618</name>
</gene>
<protein>
    <recommendedName>
        <fullName evidence="3">AMP-dependent synthetase/ligase</fullName>
    </recommendedName>
</protein>
<comment type="caution">
    <text evidence="1">The sequence shown here is derived from an EMBL/GenBank/DDBJ whole genome shotgun (WGS) entry which is preliminary data.</text>
</comment>
<dbReference type="Gene3D" id="2.30.38.10">
    <property type="entry name" value="Luciferase, Domain 3"/>
    <property type="match status" value="1"/>
</dbReference>
<dbReference type="PANTHER" id="PTHR45527">
    <property type="entry name" value="NONRIBOSOMAL PEPTIDE SYNTHETASE"/>
    <property type="match status" value="1"/>
</dbReference>
<reference evidence="1 2" key="1">
    <citation type="journal article" date="2021" name="Nat. Commun.">
        <title>Genetic determinants of endophytism in the Arabidopsis root mycobiome.</title>
        <authorList>
            <person name="Mesny F."/>
            <person name="Miyauchi S."/>
            <person name="Thiergart T."/>
            <person name="Pickel B."/>
            <person name="Atanasova L."/>
            <person name="Karlsson M."/>
            <person name="Huettel B."/>
            <person name="Barry K.W."/>
            <person name="Haridas S."/>
            <person name="Chen C."/>
            <person name="Bauer D."/>
            <person name="Andreopoulos W."/>
            <person name="Pangilinan J."/>
            <person name="LaButti K."/>
            <person name="Riley R."/>
            <person name="Lipzen A."/>
            <person name="Clum A."/>
            <person name="Drula E."/>
            <person name="Henrissat B."/>
            <person name="Kohler A."/>
            <person name="Grigoriev I.V."/>
            <person name="Martin F.M."/>
            <person name="Hacquard S."/>
        </authorList>
    </citation>
    <scope>NUCLEOTIDE SEQUENCE [LARGE SCALE GENOMIC DNA]</scope>
    <source>
        <strain evidence="1 2">MPI-SDFR-AT-0080</strain>
    </source>
</reference>
<proteinExistence type="predicted"/>
<keyword evidence="2" id="KW-1185">Reference proteome</keyword>
<evidence type="ECO:0008006" key="3">
    <source>
        <dbReference type="Google" id="ProtNLM"/>
    </source>
</evidence>
<accession>A0ABQ8GEP0</accession>
<dbReference type="Gene3D" id="3.30.300.30">
    <property type="match status" value="1"/>
</dbReference>
<dbReference type="SUPFAM" id="SSF56801">
    <property type="entry name" value="Acetyl-CoA synthetase-like"/>
    <property type="match status" value="1"/>
</dbReference>
<dbReference type="PANTHER" id="PTHR45527:SF15">
    <property type="entry name" value="NONRIBOSOMAL PEPTIDE SYNTHETASE EASA-RELATED"/>
    <property type="match status" value="1"/>
</dbReference>